<dbReference type="InterPro" id="IPR036396">
    <property type="entry name" value="Cyt_P450_sf"/>
</dbReference>
<evidence type="ECO:0000256" key="10">
    <source>
        <dbReference type="ARBA" id="ARBA00023004"/>
    </source>
</evidence>
<evidence type="ECO:0000313" key="17">
    <source>
        <dbReference type="Proteomes" id="UP001378592"/>
    </source>
</evidence>
<keyword evidence="11 14" id="KW-0503">Monooxygenase</keyword>
<dbReference type="PANTHER" id="PTHR24292">
    <property type="entry name" value="CYTOCHROME P450"/>
    <property type="match status" value="1"/>
</dbReference>
<evidence type="ECO:0000256" key="1">
    <source>
        <dbReference type="ARBA" id="ARBA00001971"/>
    </source>
</evidence>
<comment type="caution">
    <text evidence="16">The sequence shown here is derived from an EMBL/GenBank/DDBJ whole genome shotgun (WGS) entry which is preliminary data.</text>
</comment>
<dbReference type="InterPro" id="IPR050476">
    <property type="entry name" value="Insect_CytP450_Detox"/>
</dbReference>
<dbReference type="GO" id="GO:0004497">
    <property type="term" value="F:monooxygenase activity"/>
    <property type="evidence" value="ECO:0007669"/>
    <property type="project" value="UniProtKB-KW"/>
</dbReference>
<dbReference type="SUPFAM" id="SSF48264">
    <property type="entry name" value="Cytochrome P450"/>
    <property type="match status" value="1"/>
</dbReference>
<comment type="subcellular location">
    <subcellularLocation>
        <location evidence="3">Endoplasmic reticulum membrane</location>
        <topology evidence="3">Peripheral membrane protein</topology>
    </subcellularLocation>
    <subcellularLocation>
        <location evidence="2">Microsome membrane</location>
        <topology evidence="2">Peripheral membrane protein</topology>
    </subcellularLocation>
</comment>
<keyword evidence="10 13" id="KW-0408">Iron</keyword>
<dbReference type="AlphaFoldDB" id="A0AAN9YWE8"/>
<dbReference type="GO" id="GO:0020037">
    <property type="term" value="F:heme binding"/>
    <property type="evidence" value="ECO:0007669"/>
    <property type="project" value="InterPro"/>
</dbReference>
<dbReference type="Proteomes" id="UP001378592">
    <property type="component" value="Unassembled WGS sequence"/>
</dbReference>
<evidence type="ECO:0000256" key="12">
    <source>
        <dbReference type="ARBA" id="ARBA00023136"/>
    </source>
</evidence>
<feature type="transmembrane region" description="Helical" evidence="15">
    <location>
        <begin position="6"/>
        <end position="29"/>
    </location>
</feature>
<name>A0AAN9YWE8_9ORTH</name>
<dbReference type="GO" id="GO:0005506">
    <property type="term" value="F:iron ion binding"/>
    <property type="evidence" value="ECO:0007669"/>
    <property type="project" value="InterPro"/>
</dbReference>
<dbReference type="Pfam" id="PF00067">
    <property type="entry name" value="p450"/>
    <property type="match status" value="1"/>
</dbReference>
<proteinExistence type="inferred from homology"/>
<evidence type="ECO:0000256" key="4">
    <source>
        <dbReference type="ARBA" id="ARBA00010617"/>
    </source>
</evidence>
<keyword evidence="15" id="KW-0812">Transmembrane</keyword>
<evidence type="ECO:0000256" key="5">
    <source>
        <dbReference type="ARBA" id="ARBA00022617"/>
    </source>
</evidence>
<keyword evidence="8" id="KW-0492">Microsome</keyword>
<keyword evidence="17" id="KW-1185">Reference proteome</keyword>
<dbReference type="PROSITE" id="PS00086">
    <property type="entry name" value="CYTOCHROME_P450"/>
    <property type="match status" value="1"/>
</dbReference>
<protein>
    <recommendedName>
        <fullName evidence="18">Cytochrome P450</fullName>
    </recommendedName>
</protein>
<evidence type="ECO:0000313" key="16">
    <source>
        <dbReference type="EMBL" id="KAK7789593.1"/>
    </source>
</evidence>
<dbReference type="GO" id="GO:0016705">
    <property type="term" value="F:oxidoreductase activity, acting on paired donors, with incorporation or reduction of molecular oxygen"/>
    <property type="evidence" value="ECO:0007669"/>
    <property type="project" value="InterPro"/>
</dbReference>
<organism evidence="16 17">
    <name type="scientific">Gryllus longicercus</name>
    <dbReference type="NCBI Taxonomy" id="2509291"/>
    <lineage>
        <taxon>Eukaryota</taxon>
        <taxon>Metazoa</taxon>
        <taxon>Ecdysozoa</taxon>
        <taxon>Arthropoda</taxon>
        <taxon>Hexapoda</taxon>
        <taxon>Insecta</taxon>
        <taxon>Pterygota</taxon>
        <taxon>Neoptera</taxon>
        <taxon>Polyneoptera</taxon>
        <taxon>Orthoptera</taxon>
        <taxon>Ensifera</taxon>
        <taxon>Gryllidea</taxon>
        <taxon>Grylloidea</taxon>
        <taxon>Gryllidae</taxon>
        <taxon>Gryllinae</taxon>
        <taxon>Gryllus</taxon>
    </lineage>
</organism>
<evidence type="ECO:0008006" key="18">
    <source>
        <dbReference type="Google" id="ProtNLM"/>
    </source>
</evidence>
<keyword evidence="7" id="KW-0256">Endoplasmic reticulum</keyword>
<dbReference type="InterPro" id="IPR017972">
    <property type="entry name" value="Cyt_P450_CS"/>
</dbReference>
<dbReference type="InterPro" id="IPR002401">
    <property type="entry name" value="Cyt_P450_E_grp-I"/>
</dbReference>
<keyword evidence="6 13" id="KW-0479">Metal-binding</keyword>
<comment type="cofactor">
    <cofactor evidence="1 13">
        <name>heme</name>
        <dbReference type="ChEBI" id="CHEBI:30413"/>
    </cofactor>
</comment>
<reference evidence="16 17" key="1">
    <citation type="submission" date="2024-03" db="EMBL/GenBank/DDBJ databases">
        <title>The genome assembly and annotation of the cricket Gryllus longicercus Weissman &amp; Gray.</title>
        <authorList>
            <person name="Szrajer S."/>
            <person name="Gray D."/>
            <person name="Ylla G."/>
        </authorList>
    </citation>
    <scope>NUCLEOTIDE SEQUENCE [LARGE SCALE GENOMIC DNA]</scope>
    <source>
        <strain evidence="16">DAG 2021-001</strain>
        <tissue evidence="16">Whole body minus gut</tissue>
    </source>
</reference>
<accession>A0AAN9YWE8</accession>
<dbReference type="InterPro" id="IPR001128">
    <property type="entry name" value="Cyt_P450"/>
</dbReference>
<dbReference type="GO" id="GO:0005789">
    <property type="term" value="C:endoplasmic reticulum membrane"/>
    <property type="evidence" value="ECO:0007669"/>
    <property type="project" value="UniProtKB-SubCell"/>
</dbReference>
<evidence type="ECO:0000256" key="6">
    <source>
        <dbReference type="ARBA" id="ARBA00022723"/>
    </source>
</evidence>
<evidence type="ECO:0000256" key="7">
    <source>
        <dbReference type="ARBA" id="ARBA00022824"/>
    </source>
</evidence>
<evidence type="ECO:0000256" key="9">
    <source>
        <dbReference type="ARBA" id="ARBA00023002"/>
    </source>
</evidence>
<sequence length="521" mass="58953">MLPMESIALACAGAAAALAALAGLLGLYFRRRFSYWARRGVPHLQPRFPFGNMRERVLLRQSALDLFHDFYWRLDGRPFGGVYQLTRPALLVRDPQLIKHILVKDFACFQDRGIFVDERLNPLSAHLFNLGGARWRQLRSKLTPTFTSGKMKLMFGCMHECARELALLVRAEAARGRGRVEIKEVLAKFTTDVIGSCAFGLRCNSMRSPDSQFRAMGRRAFAPTLGLTLRTMATILMPSVAALLKVRIPERDVSDFFLNVVKETMDYREQNNVERNDFFQMLLQMRKERQARPSGGRASGEGVGGDLELTDNLLAAQAFVFFLAGFETSSAAMSFTLHELALNPDIQRKLRREINAVVEKHDGNFTYESVMNIEYLEKVICETLRKYPPLSALVRECNATYTIPGTDVVLESGTRVLIPVHALQNDPAFFPEPQRYDPERFGERERAQRPTHTYLPFGDGPRLCIGMRFGQLQTKLGLAILLHRYHFATCDKTNMPLRFDPKSFLTTSVGGMWLKVTPVGS</sequence>
<keyword evidence="9 14" id="KW-0560">Oxidoreductase</keyword>
<evidence type="ECO:0000256" key="13">
    <source>
        <dbReference type="PIRSR" id="PIRSR602401-1"/>
    </source>
</evidence>
<dbReference type="CDD" id="cd11056">
    <property type="entry name" value="CYP6-like"/>
    <property type="match status" value="1"/>
</dbReference>
<evidence type="ECO:0000256" key="2">
    <source>
        <dbReference type="ARBA" id="ARBA00004174"/>
    </source>
</evidence>
<evidence type="ECO:0000256" key="15">
    <source>
        <dbReference type="SAM" id="Phobius"/>
    </source>
</evidence>
<dbReference type="Gene3D" id="1.10.630.10">
    <property type="entry name" value="Cytochrome P450"/>
    <property type="match status" value="1"/>
</dbReference>
<evidence type="ECO:0000256" key="8">
    <source>
        <dbReference type="ARBA" id="ARBA00022848"/>
    </source>
</evidence>
<gene>
    <name evidence="16" type="ORF">R5R35_009957</name>
</gene>
<dbReference type="PANTHER" id="PTHR24292:SF54">
    <property type="entry name" value="CYP9F3-RELATED"/>
    <property type="match status" value="1"/>
</dbReference>
<evidence type="ECO:0000256" key="11">
    <source>
        <dbReference type="ARBA" id="ARBA00023033"/>
    </source>
</evidence>
<dbReference type="EMBL" id="JAZDUA010000733">
    <property type="protein sequence ID" value="KAK7789593.1"/>
    <property type="molecule type" value="Genomic_DNA"/>
</dbReference>
<evidence type="ECO:0000256" key="3">
    <source>
        <dbReference type="ARBA" id="ARBA00004406"/>
    </source>
</evidence>
<comment type="similarity">
    <text evidence="4 14">Belongs to the cytochrome P450 family.</text>
</comment>
<keyword evidence="5 13" id="KW-0349">Heme</keyword>
<keyword evidence="12 15" id="KW-0472">Membrane</keyword>
<dbReference type="FunFam" id="1.10.630.10:FF:000042">
    <property type="entry name" value="Cytochrome P450"/>
    <property type="match status" value="1"/>
</dbReference>
<keyword evidence="15" id="KW-1133">Transmembrane helix</keyword>
<dbReference type="PRINTS" id="PR00385">
    <property type="entry name" value="P450"/>
</dbReference>
<feature type="binding site" description="axial binding residue" evidence="13">
    <location>
        <position position="464"/>
    </location>
    <ligand>
        <name>heme</name>
        <dbReference type="ChEBI" id="CHEBI:30413"/>
    </ligand>
    <ligandPart>
        <name>Fe</name>
        <dbReference type="ChEBI" id="CHEBI:18248"/>
    </ligandPart>
</feature>
<dbReference type="PRINTS" id="PR00463">
    <property type="entry name" value="EP450I"/>
</dbReference>
<evidence type="ECO:0000256" key="14">
    <source>
        <dbReference type="RuleBase" id="RU000461"/>
    </source>
</evidence>